<proteinExistence type="predicted"/>
<evidence type="ECO:0000256" key="1">
    <source>
        <dbReference type="ARBA" id="ARBA00000185"/>
    </source>
</evidence>
<dbReference type="GO" id="GO:0003918">
    <property type="term" value="F:DNA topoisomerase type II (double strand cut, ATP-hydrolyzing) activity"/>
    <property type="evidence" value="ECO:0007669"/>
    <property type="project" value="UniProtKB-EC"/>
</dbReference>
<evidence type="ECO:0000256" key="6">
    <source>
        <dbReference type="ARBA" id="ARBA00023029"/>
    </source>
</evidence>
<evidence type="ECO:0000259" key="9">
    <source>
        <dbReference type="PROSITE" id="PS50880"/>
    </source>
</evidence>
<comment type="catalytic activity">
    <reaction evidence="1">
        <text>ATP-dependent breakage, passage and rejoining of double-stranded DNA.</text>
        <dbReference type="EC" id="5.6.2.2"/>
    </reaction>
</comment>
<dbReference type="PANTHER" id="PTHR10169:SF38">
    <property type="entry name" value="DNA TOPOISOMERASE 2"/>
    <property type="match status" value="1"/>
</dbReference>
<keyword evidence="5" id="KW-0067">ATP-binding</keyword>
<dbReference type="EMBL" id="JAAMPC010000012">
    <property type="protein sequence ID" value="KAG2278663.1"/>
    <property type="molecule type" value="Genomic_DNA"/>
</dbReference>
<keyword evidence="6" id="KW-0799">Topoisomerase</keyword>
<evidence type="ECO:0000313" key="12">
    <source>
        <dbReference type="Proteomes" id="UP000886595"/>
    </source>
</evidence>
<dbReference type="GO" id="GO:0005524">
    <property type="term" value="F:ATP binding"/>
    <property type="evidence" value="ECO:0007669"/>
    <property type="project" value="UniProtKB-KW"/>
</dbReference>
<gene>
    <name evidence="10" type="ORF">Bca52824_061217</name>
    <name evidence="11" type="ORF">Bca52824_061218</name>
</gene>
<dbReference type="GO" id="GO:0003677">
    <property type="term" value="F:DNA binding"/>
    <property type="evidence" value="ECO:0007669"/>
    <property type="project" value="UniProtKB-KW"/>
</dbReference>
<dbReference type="EMBL" id="JAAMPC010000012">
    <property type="protein sequence ID" value="KAG2278662.1"/>
    <property type="molecule type" value="Genomic_DNA"/>
</dbReference>
<dbReference type="GO" id="GO:0000819">
    <property type="term" value="P:sister chromatid segregation"/>
    <property type="evidence" value="ECO:0007669"/>
    <property type="project" value="TreeGrafter"/>
</dbReference>
<dbReference type="PANTHER" id="PTHR10169">
    <property type="entry name" value="DNA TOPOISOMERASE/GYRASE"/>
    <property type="match status" value="1"/>
</dbReference>
<comment type="cofactor">
    <cofactor evidence="2">
        <name>Mg(2+)</name>
        <dbReference type="ChEBI" id="CHEBI:18420"/>
    </cofactor>
</comment>
<keyword evidence="4" id="KW-0547">Nucleotide-binding</keyword>
<dbReference type="InterPro" id="IPR013760">
    <property type="entry name" value="Topo_IIA-like_dom_sf"/>
</dbReference>
<evidence type="ECO:0000256" key="2">
    <source>
        <dbReference type="ARBA" id="ARBA00001946"/>
    </source>
</evidence>
<sequence length="81" mass="9456">MDEISVLGESERETYGVYHLQGKLLNVKKAIKDKINKNRELQNIKTAIGWKLKHVMIMTDQDEDGAHIKGLLIHFFHRSWP</sequence>
<organism evidence="10 12">
    <name type="scientific">Brassica carinata</name>
    <name type="common">Ethiopian mustard</name>
    <name type="synonym">Abyssinian cabbage</name>
    <dbReference type="NCBI Taxonomy" id="52824"/>
    <lineage>
        <taxon>Eukaryota</taxon>
        <taxon>Viridiplantae</taxon>
        <taxon>Streptophyta</taxon>
        <taxon>Embryophyta</taxon>
        <taxon>Tracheophyta</taxon>
        <taxon>Spermatophyta</taxon>
        <taxon>Magnoliopsida</taxon>
        <taxon>eudicotyledons</taxon>
        <taxon>Gunneridae</taxon>
        <taxon>Pentapetalae</taxon>
        <taxon>rosids</taxon>
        <taxon>malvids</taxon>
        <taxon>Brassicales</taxon>
        <taxon>Brassicaceae</taxon>
        <taxon>Brassiceae</taxon>
        <taxon>Brassica</taxon>
    </lineage>
</organism>
<dbReference type="InterPro" id="IPR006171">
    <property type="entry name" value="TOPRIM_dom"/>
</dbReference>
<dbReference type="GO" id="GO:0000712">
    <property type="term" value="P:resolution of meiotic recombination intermediates"/>
    <property type="evidence" value="ECO:0007669"/>
    <property type="project" value="TreeGrafter"/>
</dbReference>
<dbReference type="GO" id="GO:0006265">
    <property type="term" value="P:DNA topological change"/>
    <property type="evidence" value="ECO:0007669"/>
    <property type="project" value="InterPro"/>
</dbReference>
<dbReference type="PROSITE" id="PS50880">
    <property type="entry name" value="TOPRIM"/>
    <property type="match status" value="1"/>
</dbReference>
<dbReference type="SUPFAM" id="SSF56719">
    <property type="entry name" value="Type II DNA topoisomerase"/>
    <property type="match status" value="1"/>
</dbReference>
<dbReference type="Gene3D" id="3.40.50.670">
    <property type="match status" value="1"/>
</dbReference>
<evidence type="ECO:0000313" key="10">
    <source>
        <dbReference type="EMBL" id="KAG2278662.1"/>
    </source>
</evidence>
<dbReference type="AlphaFoldDB" id="A0A8X7QZ39"/>
<dbReference type="EC" id="5.6.2.2" evidence="3"/>
<evidence type="ECO:0000256" key="7">
    <source>
        <dbReference type="ARBA" id="ARBA00023125"/>
    </source>
</evidence>
<keyword evidence="8" id="KW-0413">Isomerase</keyword>
<reference evidence="10 12" key="1">
    <citation type="submission" date="2020-02" db="EMBL/GenBank/DDBJ databases">
        <authorList>
            <person name="Ma Q."/>
            <person name="Huang Y."/>
            <person name="Song X."/>
            <person name="Pei D."/>
        </authorList>
    </citation>
    <scope>NUCLEOTIDE SEQUENCE [LARGE SCALE GENOMIC DNA]</scope>
    <source>
        <strain evidence="10">Sxm20200214</strain>
        <tissue evidence="10">Leaf</tissue>
    </source>
</reference>
<keyword evidence="12" id="KW-1185">Reference proteome</keyword>
<name>A0A8X7QZ39_BRACI</name>
<evidence type="ECO:0000256" key="5">
    <source>
        <dbReference type="ARBA" id="ARBA00022840"/>
    </source>
</evidence>
<dbReference type="Proteomes" id="UP000886595">
    <property type="component" value="Unassembled WGS sequence"/>
</dbReference>
<evidence type="ECO:0000313" key="11">
    <source>
        <dbReference type="EMBL" id="KAG2278663.1"/>
    </source>
</evidence>
<evidence type="ECO:0000256" key="8">
    <source>
        <dbReference type="ARBA" id="ARBA00023235"/>
    </source>
</evidence>
<dbReference type="FunFam" id="3.40.50.670:FF:000001">
    <property type="entry name" value="DNA topoisomerase 2"/>
    <property type="match status" value="1"/>
</dbReference>
<evidence type="ECO:0000256" key="4">
    <source>
        <dbReference type="ARBA" id="ARBA00022741"/>
    </source>
</evidence>
<accession>A0A8X7QZ39</accession>
<comment type="caution">
    <text evidence="10">The sequence shown here is derived from an EMBL/GenBank/DDBJ whole genome shotgun (WGS) entry which is preliminary data.</text>
</comment>
<dbReference type="PRINTS" id="PR00418">
    <property type="entry name" value="TPI2FAMILY"/>
</dbReference>
<dbReference type="InterPro" id="IPR013759">
    <property type="entry name" value="Topo_IIA_B_C"/>
</dbReference>
<dbReference type="InterPro" id="IPR050634">
    <property type="entry name" value="DNA_Topoisomerase_II"/>
</dbReference>
<protein>
    <recommendedName>
        <fullName evidence="3">DNA topoisomerase (ATP-hydrolyzing)</fullName>
        <ecNumber evidence="3">5.6.2.2</ecNumber>
    </recommendedName>
</protein>
<dbReference type="Pfam" id="PF01751">
    <property type="entry name" value="Toprim"/>
    <property type="match status" value="1"/>
</dbReference>
<feature type="domain" description="Toprim" evidence="9">
    <location>
        <begin position="1"/>
        <end position="81"/>
    </location>
</feature>
<evidence type="ECO:0000256" key="3">
    <source>
        <dbReference type="ARBA" id="ARBA00012895"/>
    </source>
</evidence>
<dbReference type="GO" id="GO:0005634">
    <property type="term" value="C:nucleus"/>
    <property type="evidence" value="ECO:0007669"/>
    <property type="project" value="TreeGrafter"/>
</dbReference>
<dbReference type="OrthoDB" id="276498at2759"/>
<keyword evidence="7" id="KW-0238">DNA-binding</keyword>